<dbReference type="NCBIfam" id="TIGR01537">
    <property type="entry name" value="portal_HK97"/>
    <property type="match status" value="1"/>
</dbReference>
<dbReference type="InterPro" id="IPR051052">
    <property type="entry name" value="Diverse_substrate_MTase"/>
</dbReference>
<dbReference type="CDD" id="cd02440">
    <property type="entry name" value="AdoMet_MTases"/>
    <property type="match status" value="1"/>
</dbReference>
<evidence type="ECO:0000256" key="4">
    <source>
        <dbReference type="SAM" id="MobiDB-lite"/>
    </source>
</evidence>
<dbReference type="InterPro" id="IPR006427">
    <property type="entry name" value="Portal_HK97"/>
</dbReference>
<reference evidence="7" key="1">
    <citation type="submission" date="2020-03" db="EMBL/GenBank/DDBJ databases">
        <title>The deep terrestrial virosphere.</title>
        <authorList>
            <person name="Holmfeldt K."/>
            <person name="Nilsson E."/>
            <person name="Simone D."/>
            <person name="Lopez-Fernandez M."/>
            <person name="Wu X."/>
            <person name="de Brujin I."/>
            <person name="Lundin D."/>
            <person name="Andersson A."/>
            <person name="Bertilsson S."/>
            <person name="Dopson M."/>
        </authorList>
    </citation>
    <scope>NUCLEOTIDE SEQUENCE</scope>
    <source>
        <strain evidence="6">MM415A01761</strain>
        <strain evidence="7">MM415B02343</strain>
    </source>
</reference>
<name>A0A6M3KTE7_9ZZZZ</name>
<protein>
    <submittedName>
        <fullName evidence="7">Putative portal protein</fullName>
    </submittedName>
</protein>
<dbReference type="PANTHER" id="PTHR44942:SF4">
    <property type="entry name" value="METHYLTRANSFERASE TYPE 11 DOMAIN-CONTAINING PROTEIN"/>
    <property type="match status" value="1"/>
</dbReference>
<dbReference type="Gene3D" id="3.40.50.150">
    <property type="entry name" value="Vaccinia Virus protein VP39"/>
    <property type="match status" value="1"/>
</dbReference>
<dbReference type="InterPro" id="IPR006944">
    <property type="entry name" value="Phage/GTA_portal"/>
</dbReference>
<proteinExistence type="inferred from homology"/>
<evidence type="ECO:0000313" key="6">
    <source>
        <dbReference type="EMBL" id="QJA75546.1"/>
    </source>
</evidence>
<gene>
    <name evidence="6" type="ORF">MM415A01761_0005</name>
    <name evidence="7" type="ORF">MM415B02343_0005</name>
</gene>
<dbReference type="InterPro" id="IPR013216">
    <property type="entry name" value="Methyltransf_11"/>
</dbReference>
<dbReference type="EMBL" id="MT142536">
    <property type="protein sequence ID" value="QJA84831.1"/>
    <property type="molecule type" value="Genomic_DNA"/>
</dbReference>
<organism evidence="7">
    <name type="scientific">viral metagenome</name>
    <dbReference type="NCBI Taxonomy" id="1070528"/>
    <lineage>
        <taxon>unclassified sequences</taxon>
        <taxon>metagenomes</taxon>
        <taxon>organismal metagenomes</taxon>
    </lineage>
</organism>
<evidence type="ECO:0000313" key="7">
    <source>
        <dbReference type="EMBL" id="QJA84831.1"/>
    </source>
</evidence>
<dbReference type="GO" id="GO:0032259">
    <property type="term" value="P:methylation"/>
    <property type="evidence" value="ECO:0007669"/>
    <property type="project" value="UniProtKB-KW"/>
</dbReference>
<dbReference type="SUPFAM" id="SSF53335">
    <property type="entry name" value="S-adenosyl-L-methionine-dependent methyltransferases"/>
    <property type="match status" value="1"/>
</dbReference>
<feature type="domain" description="Methyltransferase type 11" evidence="5">
    <location>
        <begin position="460"/>
        <end position="555"/>
    </location>
</feature>
<accession>A0A6M3KTE7</accession>
<dbReference type="Pfam" id="PF04860">
    <property type="entry name" value="Phage_portal"/>
    <property type="match status" value="1"/>
</dbReference>
<feature type="compositionally biased region" description="Polar residues" evidence="4">
    <location>
        <begin position="410"/>
        <end position="419"/>
    </location>
</feature>
<evidence type="ECO:0000256" key="3">
    <source>
        <dbReference type="ARBA" id="ARBA00022679"/>
    </source>
</evidence>
<keyword evidence="3" id="KW-0808">Transferase</keyword>
<dbReference type="GO" id="GO:0008757">
    <property type="term" value="F:S-adenosylmethionine-dependent methyltransferase activity"/>
    <property type="evidence" value="ECO:0007669"/>
    <property type="project" value="InterPro"/>
</dbReference>
<sequence length="615" mass="69407">MNIFQKMFGKKSIPNSPYLSIGGLIPPSMNQAGLLNAYGQIGWLHAVVFRIALGCSEVEWTLFDSSNPEKPKQIYKHPILTLLKQVNPFQTSNEFIALDTIYNELVGESYWVLNNNGLNEPAEIILPYPQKMSVVPAKNFPYVKGYVYGVGVEAVPFDVNEVIHFKYPNPLNQYHGLAPAQAIGINLDAEQNADKWVNQFFYNSARPDGVIQFDYNLSDEQFDKLKKQWSEKYKGVSKAHQVALLEGGGKYLQIQNTIKDMDFPNLKQKNRDVILGVWGMPQSALGISENVNKSNAEAGDYQYRRDLIKPRLTWKKAKLQEQLIPKFRKSENLTLDFKEVVHQTTDEKIQAAESGMRAGYLTINEARTMQGYDPLPNGDMLLVPLNLIPTPTSGKVTSNVQNIPPDDKSSTSGITSKLTPSEWEDNYAEGTPHWAIDMNPSLFAQEFVEELKENKLSKLLEVGCGNGRDSIFFSRAGMNVTAIDVSPSAVELAQGNADKENITNIRFMVANVEELPFADNEFESLFTLSVIHSTNLQKTIPQIARVVRKGGLVFIYLYADTEYVSGKVENHITVDDFTTLLHDNEFEIMDFYSEQVDEFDEYGEKHNILVTLLRR</sequence>
<keyword evidence="2" id="KW-0489">Methyltransferase</keyword>
<evidence type="ECO:0000256" key="2">
    <source>
        <dbReference type="ARBA" id="ARBA00022603"/>
    </source>
</evidence>
<dbReference type="PANTHER" id="PTHR44942">
    <property type="entry name" value="METHYLTRANSF_11 DOMAIN-CONTAINING PROTEIN"/>
    <property type="match status" value="1"/>
</dbReference>
<evidence type="ECO:0000259" key="5">
    <source>
        <dbReference type="Pfam" id="PF08241"/>
    </source>
</evidence>
<comment type="similarity">
    <text evidence="1">Belongs to the methyltransferase superfamily.</text>
</comment>
<dbReference type="AlphaFoldDB" id="A0A6M3KTE7"/>
<dbReference type="Pfam" id="PF08241">
    <property type="entry name" value="Methyltransf_11"/>
    <property type="match status" value="1"/>
</dbReference>
<dbReference type="InterPro" id="IPR029063">
    <property type="entry name" value="SAM-dependent_MTases_sf"/>
</dbReference>
<feature type="region of interest" description="Disordered" evidence="4">
    <location>
        <begin position="395"/>
        <end position="421"/>
    </location>
</feature>
<evidence type="ECO:0000256" key="1">
    <source>
        <dbReference type="ARBA" id="ARBA00008361"/>
    </source>
</evidence>
<dbReference type="EMBL" id="MT142170">
    <property type="protein sequence ID" value="QJA75546.1"/>
    <property type="molecule type" value="Genomic_DNA"/>
</dbReference>